<dbReference type="OrthoDB" id="8537976at2"/>
<accession>K2JPR3</accession>
<evidence type="ECO:0000256" key="2">
    <source>
        <dbReference type="ARBA" id="ARBA00022692"/>
    </source>
</evidence>
<reference evidence="6 7" key="1">
    <citation type="journal article" date="2012" name="J. Bacteriol.">
        <title>Genome Sequence of Gallaecimonas xiamenensis Type Strain 3-C-1.</title>
        <authorList>
            <person name="Lai Q."/>
            <person name="Wang L."/>
            <person name="Wang W."/>
            <person name="Shao Z."/>
        </authorList>
    </citation>
    <scope>NUCLEOTIDE SEQUENCE [LARGE SCALE GENOMIC DNA]</scope>
    <source>
        <strain evidence="6 7">3-C-1</strain>
    </source>
</reference>
<sequence length="130" mass="14007">MPVTPLYAALLAVLFLVLSIATIKGRQRNRVSLGDGGHSDLARAIRVHGNFAEYVPMTLVLMLALESLNGPSPWLHLPGLLLLAGRAVHAFGVSQQQEKLVFRVAGMMMTFLAMVLCIIGIGARYLLALA</sequence>
<feature type="transmembrane region" description="Helical" evidence="5">
    <location>
        <begin position="6"/>
        <end position="23"/>
    </location>
</feature>
<dbReference type="Proteomes" id="UP000006755">
    <property type="component" value="Unassembled WGS sequence"/>
</dbReference>
<feature type="transmembrane region" description="Helical" evidence="5">
    <location>
        <begin position="100"/>
        <end position="127"/>
    </location>
</feature>
<evidence type="ECO:0000313" key="7">
    <source>
        <dbReference type="Proteomes" id="UP000006755"/>
    </source>
</evidence>
<name>K2JPR3_9GAMM</name>
<keyword evidence="4 5" id="KW-0472">Membrane</keyword>
<evidence type="ECO:0000256" key="4">
    <source>
        <dbReference type="ARBA" id="ARBA00023136"/>
    </source>
</evidence>
<dbReference type="Pfam" id="PF01124">
    <property type="entry name" value="MAPEG"/>
    <property type="match status" value="1"/>
</dbReference>
<dbReference type="SUPFAM" id="SSF161084">
    <property type="entry name" value="MAPEG domain-like"/>
    <property type="match status" value="1"/>
</dbReference>
<gene>
    <name evidence="6" type="ORF">B3C1_03195</name>
</gene>
<dbReference type="PANTHER" id="PTHR35814:SF1">
    <property type="entry name" value="GLUTATHIONE S-TRANSFERASE-RELATED"/>
    <property type="match status" value="1"/>
</dbReference>
<comment type="caution">
    <text evidence="6">The sequence shown here is derived from an EMBL/GenBank/DDBJ whole genome shotgun (WGS) entry which is preliminary data.</text>
</comment>
<dbReference type="EMBL" id="AMRI01000003">
    <property type="protein sequence ID" value="EKE77178.1"/>
    <property type="molecule type" value="Genomic_DNA"/>
</dbReference>
<evidence type="ECO:0000313" key="6">
    <source>
        <dbReference type="EMBL" id="EKE77178.1"/>
    </source>
</evidence>
<dbReference type="RefSeq" id="WP_008482867.1">
    <property type="nucleotide sequence ID" value="NZ_AMRI01000003.1"/>
</dbReference>
<organism evidence="6 7">
    <name type="scientific">Gallaecimonas xiamenensis 3-C-1</name>
    <dbReference type="NCBI Taxonomy" id="745411"/>
    <lineage>
        <taxon>Bacteria</taxon>
        <taxon>Pseudomonadati</taxon>
        <taxon>Pseudomonadota</taxon>
        <taxon>Gammaproteobacteria</taxon>
        <taxon>Enterobacterales</taxon>
        <taxon>Gallaecimonadaceae</taxon>
        <taxon>Gallaecimonas</taxon>
    </lineage>
</organism>
<keyword evidence="3 5" id="KW-1133">Transmembrane helix</keyword>
<dbReference type="InterPro" id="IPR001129">
    <property type="entry name" value="Membr-assoc_MAPEG"/>
</dbReference>
<protein>
    <submittedName>
        <fullName evidence="6">Eicosanoid and glutathione metabolism membrane protein</fullName>
    </submittedName>
</protein>
<keyword evidence="2 5" id="KW-0812">Transmembrane</keyword>
<dbReference type="InterPro" id="IPR023352">
    <property type="entry name" value="MAPEG-like_dom_sf"/>
</dbReference>
<evidence type="ECO:0000256" key="5">
    <source>
        <dbReference type="SAM" id="Phobius"/>
    </source>
</evidence>
<dbReference type="PANTHER" id="PTHR35814">
    <property type="match status" value="1"/>
</dbReference>
<comment type="subcellular location">
    <subcellularLocation>
        <location evidence="1">Membrane</location>
    </subcellularLocation>
</comment>
<dbReference type="STRING" id="745411.B3C1_03195"/>
<dbReference type="PATRIC" id="fig|745411.4.peg.627"/>
<dbReference type="GO" id="GO:0016020">
    <property type="term" value="C:membrane"/>
    <property type="evidence" value="ECO:0007669"/>
    <property type="project" value="UniProtKB-SubCell"/>
</dbReference>
<proteinExistence type="predicted"/>
<evidence type="ECO:0000256" key="1">
    <source>
        <dbReference type="ARBA" id="ARBA00004370"/>
    </source>
</evidence>
<evidence type="ECO:0000256" key="3">
    <source>
        <dbReference type="ARBA" id="ARBA00022989"/>
    </source>
</evidence>
<dbReference type="eggNOG" id="COG3788">
    <property type="taxonomic scope" value="Bacteria"/>
</dbReference>
<keyword evidence="7" id="KW-1185">Reference proteome</keyword>
<dbReference type="Gene3D" id="1.20.120.550">
    <property type="entry name" value="Membrane associated eicosanoid/glutathione metabolism-like domain"/>
    <property type="match status" value="1"/>
</dbReference>
<dbReference type="AlphaFoldDB" id="K2JPR3"/>